<dbReference type="Pfam" id="PF14246">
    <property type="entry name" value="TetR_C_7"/>
    <property type="match status" value="1"/>
</dbReference>
<dbReference type="Gene3D" id="1.10.357.10">
    <property type="entry name" value="Tetracycline Repressor, domain 2"/>
    <property type="match status" value="1"/>
</dbReference>
<evidence type="ECO:0000256" key="4">
    <source>
        <dbReference type="PROSITE-ProRule" id="PRU00335"/>
    </source>
</evidence>
<dbReference type="AlphaFoldDB" id="A0A9W7KR28"/>
<dbReference type="OrthoDB" id="9816431at2"/>
<dbReference type="Pfam" id="PF00440">
    <property type="entry name" value="TetR_N"/>
    <property type="match status" value="1"/>
</dbReference>
<keyword evidence="8" id="KW-1185">Reference proteome</keyword>
<proteinExistence type="predicted"/>
<dbReference type="EMBL" id="QOKW01000024">
    <property type="protein sequence ID" value="KAA0677433.1"/>
    <property type="molecule type" value="Genomic_DNA"/>
</dbReference>
<reference evidence="7 8" key="1">
    <citation type="submission" date="2018-07" db="EMBL/GenBank/DDBJ databases">
        <title>Genome sequence of Azospirillum sp. ATCC 49961.</title>
        <authorList>
            <person name="Sant'Anna F.H."/>
            <person name="Baldani J.I."/>
            <person name="Zilli J.E."/>
            <person name="Reis V.M."/>
            <person name="Hartmann A."/>
            <person name="Cruz L."/>
            <person name="de Souza E.M."/>
            <person name="de Oliveira Pedrosa F."/>
            <person name="Passaglia L.M.P."/>
        </authorList>
    </citation>
    <scope>NUCLEOTIDE SEQUENCE [LARGE SCALE GENOMIC DNA]</scope>
    <source>
        <strain evidence="7 8">ATCC 49961</strain>
    </source>
</reference>
<evidence type="ECO:0000256" key="5">
    <source>
        <dbReference type="SAM" id="MobiDB-lite"/>
    </source>
</evidence>
<keyword evidence="2 4" id="KW-0238">DNA-binding</keyword>
<dbReference type="PROSITE" id="PS50977">
    <property type="entry name" value="HTH_TETR_2"/>
    <property type="match status" value="1"/>
</dbReference>
<dbReference type="InterPro" id="IPR001647">
    <property type="entry name" value="HTH_TetR"/>
</dbReference>
<comment type="caution">
    <text evidence="7">The sequence shown here is derived from an EMBL/GenBank/DDBJ whole genome shotgun (WGS) entry which is preliminary data.</text>
</comment>
<evidence type="ECO:0000313" key="8">
    <source>
        <dbReference type="Proteomes" id="UP000480854"/>
    </source>
</evidence>
<dbReference type="Gene3D" id="1.10.10.60">
    <property type="entry name" value="Homeodomain-like"/>
    <property type="match status" value="1"/>
</dbReference>
<dbReference type="GO" id="GO:0003700">
    <property type="term" value="F:DNA-binding transcription factor activity"/>
    <property type="evidence" value="ECO:0007669"/>
    <property type="project" value="TreeGrafter"/>
</dbReference>
<dbReference type="FunFam" id="1.10.10.60:FF:000141">
    <property type="entry name" value="TetR family transcriptional regulator"/>
    <property type="match status" value="1"/>
</dbReference>
<dbReference type="PRINTS" id="PR00455">
    <property type="entry name" value="HTHTETR"/>
</dbReference>
<dbReference type="PANTHER" id="PTHR30055">
    <property type="entry name" value="HTH-TYPE TRANSCRIPTIONAL REGULATOR RUTR"/>
    <property type="match status" value="1"/>
</dbReference>
<evidence type="ECO:0000256" key="2">
    <source>
        <dbReference type="ARBA" id="ARBA00023125"/>
    </source>
</evidence>
<dbReference type="Proteomes" id="UP000480854">
    <property type="component" value="Unassembled WGS sequence"/>
</dbReference>
<feature type="compositionally biased region" description="Basic and acidic residues" evidence="5">
    <location>
        <begin position="25"/>
        <end position="34"/>
    </location>
</feature>
<gene>
    <name evidence="7" type="ORF">DS843_23920</name>
</gene>
<feature type="domain" description="HTH tetR-type" evidence="6">
    <location>
        <begin position="42"/>
        <end position="102"/>
    </location>
</feature>
<name>A0A9W7KR28_9PROT</name>
<evidence type="ECO:0000313" key="7">
    <source>
        <dbReference type="EMBL" id="KAA0677433.1"/>
    </source>
</evidence>
<dbReference type="SUPFAM" id="SSF46689">
    <property type="entry name" value="Homeodomain-like"/>
    <property type="match status" value="1"/>
</dbReference>
<dbReference type="PANTHER" id="PTHR30055:SF146">
    <property type="entry name" value="HTH-TYPE TRANSCRIPTIONAL DUAL REGULATOR CECR"/>
    <property type="match status" value="1"/>
</dbReference>
<evidence type="ECO:0000256" key="3">
    <source>
        <dbReference type="ARBA" id="ARBA00023163"/>
    </source>
</evidence>
<protein>
    <submittedName>
        <fullName evidence="7">TetR/AcrR family transcriptional regulator</fullName>
    </submittedName>
</protein>
<evidence type="ECO:0000259" key="6">
    <source>
        <dbReference type="PROSITE" id="PS50977"/>
    </source>
</evidence>
<dbReference type="InterPro" id="IPR039536">
    <property type="entry name" value="TetR_C_Proteobacteria"/>
</dbReference>
<organism evidence="7 8">
    <name type="scientific">Roseomonas genomospecies 6</name>
    <dbReference type="NCBI Taxonomy" id="214106"/>
    <lineage>
        <taxon>Bacteria</taxon>
        <taxon>Pseudomonadati</taxon>
        <taxon>Pseudomonadota</taxon>
        <taxon>Alphaproteobacteria</taxon>
        <taxon>Acetobacterales</taxon>
        <taxon>Roseomonadaceae</taxon>
        <taxon>Roseomonas</taxon>
    </lineage>
</organism>
<evidence type="ECO:0000256" key="1">
    <source>
        <dbReference type="ARBA" id="ARBA00023015"/>
    </source>
</evidence>
<keyword evidence="3" id="KW-0804">Transcription</keyword>
<feature type="compositionally biased region" description="Basic residues" evidence="5">
    <location>
        <begin position="15"/>
        <end position="24"/>
    </location>
</feature>
<sequence length="241" mass="26228">MRSGGGLGRGQRFQRAGKKPPHQGHARELTDKDTSTVGPRGRARRQALLDAAAALFVEKGFEKTTLTDIISRAGGSRATLYEHFGDKEGLFRAMMEENSARIQDGLAAIQADEQAPPEDGLTRFALHLVRALLDDRTIAVVRVLVSEGGRIPDIAEAFFRIGPETAQRRLADYLERQTAAGALRVAEPEAAARGFIGMITGNILLRRLILPDQSLAMEEMERYVGRVVALFLAGARPPSEG</sequence>
<dbReference type="InterPro" id="IPR036271">
    <property type="entry name" value="Tet_transcr_reg_TetR-rel_C_sf"/>
</dbReference>
<dbReference type="SUPFAM" id="SSF48498">
    <property type="entry name" value="Tetracyclin repressor-like, C-terminal domain"/>
    <property type="match status" value="1"/>
</dbReference>
<dbReference type="InterPro" id="IPR050109">
    <property type="entry name" value="HTH-type_TetR-like_transc_reg"/>
</dbReference>
<dbReference type="GO" id="GO:0000976">
    <property type="term" value="F:transcription cis-regulatory region binding"/>
    <property type="evidence" value="ECO:0007669"/>
    <property type="project" value="TreeGrafter"/>
</dbReference>
<feature type="DNA-binding region" description="H-T-H motif" evidence="4">
    <location>
        <begin position="65"/>
        <end position="84"/>
    </location>
</feature>
<feature type="region of interest" description="Disordered" evidence="5">
    <location>
        <begin position="1"/>
        <end position="41"/>
    </location>
</feature>
<dbReference type="InterPro" id="IPR009057">
    <property type="entry name" value="Homeodomain-like_sf"/>
</dbReference>
<keyword evidence="1" id="KW-0805">Transcription regulation</keyword>
<accession>A0A9W7KR28</accession>